<feature type="domain" description="ABC transmembrane type-1" evidence="11">
    <location>
        <begin position="31"/>
        <end position="312"/>
    </location>
</feature>
<comment type="similarity">
    <text evidence="2">Belongs to the ABC transporter superfamily.</text>
</comment>
<dbReference type="SMART" id="SM00382">
    <property type="entry name" value="AAA"/>
    <property type="match status" value="1"/>
</dbReference>
<keyword evidence="4" id="KW-0547">Nucleotide-binding</keyword>
<comment type="function">
    <text evidence="8">Part of an ABC transporter complex. Transmembrane domains (TMD) form a pore in the inner membrane and the ATP-binding domain (NBD) is responsible for energy generation.</text>
</comment>
<keyword evidence="3 9" id="KW-0812">Transmembrane</keyword>
<evidence type="ECO:0000256" key="6">
    <source>
        <dbReference type="ARBA" id="ARBA00022989"/>
    </source>
</evidence>
<keyword evidence="7 9" id="KW-0472">Membrane</keyword>
<dbReference type="KEGG" id="lcc:B488_10030"/>
<dbReference type="Gene3D" id="1.20.1560.10">
    <property type="entry name" value="ABC transporter type 1, transmembrane domain"/>
    <property type="match status" value="1"/>
</dbReference>
<dbReference type="GO" id="GO:0015421">
    <property type="term" value="F:ABC-type oligopeptide transporter activity"/>
    <property type="evidence" value="ECO:0007669"/>
    <property type="project" value="TreeGrafter"/>
</dbReference>
<gene>
    <name evidence="12" type="ordered locus">B488_10030</name>
</gene>
<dbReference type="InterPro" id="IPR027417">
    <property type="entry name" value="P-loop_NTPase"/>
</dbReference>
<feature type="transmembrane region" description="Helical" evidence="9">
    <location>
        <begin position="62"/>
        <end position="83"/>
    </location>
</feature>
<evidence type="ECO:0000313" key="12">
    <source>
        <dbReference type="EMBL" id="AGA64995.1"/>
    </source>
</evidence>
<evidence type="ECO:0000256" key="4">
    <source>
        <dbReference type="ARBA" id="ARBA00022741"/>
    </source>
</evidence>
<dbReference type="eggNOG" id="COG1132">
    <property type="taxonomic scope" value="Bacteria"/>
</dbReference>
<organism evidence="12 13">
    <name type="scientific">Liberibacter crescens (strain BT-1)</name>
    <dbReference type="NCBI Taxonomy" id="1215343"/>
    <lineage>
        <taxon>Bacteria</taxon>
        <taxon>Pseudomonadati</taxon>
        <taxon>Pseudomonadota</taxon>
        <taxon>Alphaproteobacteria</taxon>
        <taxon>Hyphomicrobiales</taxon>
        <taxon>Rhizobiaceae</taxon>
        <taxon>Liberibacter</taxon>
    </lineage>
</organism>
<dbReference type="PROSITE" id="PS50893">
    <property type="entry name" value="ABC_TRANSPORTER_2"/>
    <property type="match status" value="1"/>
</dbReference>
<proteinExistence type="inferred from homology"/>
<reference evidence="12 13" key="1">
    <citation type="journal article" date="2012" name="Stand. Genomic Sci.">
        <title>Complete genome sequence of Liberibacter crescens BT-1.</title>
        <authorList>
            <person name="Leonard M.T."/>
            <person name="Fagen J.R."/>
            <person name="Davis-Richardson A.G."/>
            <person name="Davis M.J."/>
            <person name="Triplett E.W."/>
        </authorList>
    </citation>
    <scope>NUCLEOTIDE SEQUENCE [LARGE SCALE GENOMIC DNA]</scope>
    <source>
        <strain evidence="12 13">BT-1</strain>
    </source>
</reference>
<keyword evidence="6 9" id="KW-1133">Transmembrane helix</keyword>
<evidence type="ECO:0000259" key="10">
    <source>
        <dbReference type="PROSITE" id="PS50893"/>
    </source>
</evidence>
<dbReference type="Pfam" id="PF00005">
    <property type="entry name" value="ABC_tran"/>
    <property type="match status" value="1"/>
</dbReference>
<evidence type="ECO:0000259" key="11">
    <source>
        <dbReference type="PROSITE" id="PS50929"/>
    </source>
</evidence>
<dbReference type="PANTHER" id="PTHR43394:SF1">
    <property type="entry name" value="ATP-BINDING CASSETTE SUB-FAMILY B MEMBER 10, MITOCHONDRIAL"/>
    <property type="match status" value="1"/>
</dbReference>
<feature type="transmembrane region" description="Helical" evidence="9">
    <location>
        <begin position="28"/>
        <end position="50"/>
    </location>
</feature>
<dbReference type="InterPro" id="IPR036640">
    <property type="entry name" value="ABC1_TM_sf"/>
</dbReference>
<dbReference type="CDD" id="cd18552">
    <property type="entry name" value="ABC_6TM_MsbA_like"/>
    <property type="match status" value="1"/>
</dbReference>
<dbReference type="FunFam" id="3.40.50.300:FF:000218">
    <property type="entry name" value="Multidrug ABC transporter ATP-binding protein"/>
    <property type="match status" value="1"/>
</dbReference>
<accession>L0EVX4</accession>
<dbReference type="GO" id="GO:0005524">
    <property type="term" value="F:ATP binding"/>
    <property type="evidence" value="ECO:0007669"/>
    <property type="project" value="UniProtKB-KW"/>
</dbReference>
<evidence type="ECO:0000256" key="1">
    <source>
        <dbReference type="ARBA" id="ARBA00004651"/>
    </source>
</evidence>
<sequence length="586" mass="65282">MLRNILSSVDKKIWFRLFKENFRKHMKWYSISIASMIIVSTTTALSAWIMRDVVNEMIVSRNIVKIFTISSMVACIFLVKGVASFLQSYYLSRAGNSIIAEQQRKIYDRLLQHDMTFYNSNRSSELQMRFTHVTQTVRNVIDTVITSFVRDLFSLIGLIVVMFIQQPILSISSLIIGPLCILGIRLLLKRVRDITQIGLVALGQIIQNLQDTIIGIRVIKAFSLENIMRERMQNAIQSVEERANSIALIEAATSPIMETISGFVIAGVIVLSGILVIEKGNTPGELMSFITALLLAYEPAKRIARTRITLETGMIGVRFMFELLDFPIHLKESPEAIKLPNGAGKIVFHGVNFSYTKDYPILSNINLCFDSGKMTALVGPSGGGKSTIINLLMRLYDPDSGFIEIDGVDIRNVTFDSLRSHISYVGQDMFLFSGTVRHNIMLGCPTASEEEVVEAAKSANAHDFIMDLPQGYNTDIGENGANISGGQKQRICIARAMLRDSRILILDEATSALDSNSEALVRQAIARLTKGKTTIVIAHRMSTVTQADHIVVIEDGKVVEEGVQEFLLERGSGLYRKLYNAQLLLK</sequence>
<keyword evidence="13" id="KW-1185">Reference proteome</keyword>
<dbReference type="PATRIC" id="fig|1215343.11.peg.1031"/>
<dbReference type="STRING" id="1215343.B488_10030"/>
<feature type="domain" description="ABC transporter" evidence="10">
    <location>
        <begin position="346"/>
        <end position="580"/>
    </location>
</feature>
<name>L0EVX4_LIBCB</name>
<dbReference type="Gene3D" id="3.40.50.300">
    <property type="entry name" value="P-loop containing nucleotide triphosphate hydrolases"/>
    <property type="match status" value="1"/>
</dbReference>
<feature type="transmembrane region" description="Helical" evidence="9">
    <location>
        <begin position="260"/>
        <end position="277"/>
    </location>
</feature>
<dbReference type="SUPFAM" id="SSF90123">
    <property type="entry name" value="ABC transporter transmembrane region"/>
    <property type="match status" value="1"/>
</dbReference>
<dbReference type="HOGENOM" id="CLU_000604_84_3_5"/>
<dbReference type="GO" id="GO:0005886">
    <property type="term" value="C:plasma membrane"/>
    <property type="evidence" value="ECO:0007669"/>
    <property type="project" value="UniProtKB-SubCell"/>
</dbReference>
<dbReference type="EC" id="3.6.3.25" evidence="12"/>
<keyword evidence="12" id="KW-0378">Hydrolase</keyword>
<dbReference type="GO" id="GO:0016887">
    <property type="term" value="F:ATP hydrolysis activity"/>
    <property type="evidence" value="ECO:0007669"/>
    <property type="project" value="InterPro"/>
</dbReference>
<dbReference type="PROSITE" id="PS50929">
    <property type="entry name" value="ABC_TM1F"/>
    <property type="match status" value="1"/>
</dbReference>
<dbReference type="InterPro" id="IPR039421">
    <property type="entry name" value="Type_1_exporter"/>
</dbReference>
<dbReference type="InterPro" id="IPR003593">
    <property type="entry name" value="AAA+_ATPase"/>
</dbReference>
<evidence type="ECO:0000256" key="7">
    <source>
        <dbReference type="ARBA" id="ARBA00023136"/>
    </source>
</evidence>
<protein>
    <submittedName>
        <fullName evidence="12">Lipid A export ATP-binding/permease protein MsbA</fullName>
        <ecNumber evidence="12">3.6.3.25</ecNumber>
    </submittedName>
</protein>
<evidence type="ECO:0000256" key="3">
    <source>
        <dbReference type="ARBA" id="ARBA00022692"/>
    </source>
</evidence>
<dbReference type="InterPro" id="IPR011527">
    <property type="entry name" value="ABC1_TM_dom"/>
</dbReference>
<keyword evidence="5 12" id="KW-0067">ATP-binding</keyword>
<evidence type="ECO:0000256" key="2">
    <source>
        <dbReference type="ARBA" id="ARBA00005417"/>
    </source>
</evidence>
<evidence type="ECO:0000256" key="9">
    <source>
        <dbReference type="SAM" id="Phobius"/>
    </source>
</evidence>
<dbReference type="PANTHER" id="PTHR43394">
    <property type="entry name" value="ATP-DEPENDENT PERMEASE MDL1, MITOCHONDRIAL"/>
    <property type="match status" value="1"/>
</dbReference>
<dbReference type="Pfam" id="PF00664">
    <property type="entry name" value="ABC_membrane"/>
    <property type="match status" value="1"/>
</dbReference>
<dbReference type="InterPro" id="IPR003439">
    <property type="entry name" value="ABC_transporter-like_ATP-bd"/>
</dbReference>
<feature type="transmembrane region" description="Helical" evidence="9">
    <location>
        <begin position="171"/>
        <end position="188"/>
    </location>
</feature>
<dbReference type="AlphaFoldDB" id="L0EVX4"/>
<evidence type="ECO:0000313" key="13">
    <source>
        <dbReference type="Proteomes" id="UP000010799"/>
    </source>
</evidence>
<evidence type="ECO:0000256" key="5">
    <source>
        <dbReference type="ARBA" id="ARBA00022840"/>
    </source>
</evidence>
<dbReference type="InterPro" id="IPR017871">
    <property type="entry name" value="ABC_transporter-like_CS"/>
</dbReference>
<dbReference type="SUPFAM" id="SSF52540">
    <property type="entry name" value="P-loop containing nucleoside triphosphate hydrolases"/>
    <property type="match status" value="1"/>
</dbReference>
<dbReference type="Proteomes" id="UP000010799">
    <property type="component" value="Chromosome"/>
</dbReference>
<dbReference type="EMBL" id="CP003789">
    <property type="protein sequence ID" value="AGA64995.1"/>
    <property type="molecule type" value="Genomic_DNA"/>
</dbReference>
<comment type="subcellular location">
    <subcellularLocation>
        <location evidence="1">Cell membrane</location>
        <topology evidence="1">Multi-pass membrane protein</topology>
    </subcellularLocation>
</comment>
<evidence type="ECO:0000256" key="8">
    <source>
        <dbReference type="ARBA" id="ARBA00024725"/>
    </source>
</evidence>
<dbReference type="PROSITE" id="PS00211">
    <property type="entry name" value="ABC_TRANSPORTER_1"/>
    <property type="match status" value="1"/>
</dbReference>
<dbReference type="RefSeq" id="WP_015273420.1">
    <property type="nucleotide sequence ID" value="NC_019907.1"/>
</dbReference>